<evidence type="ECO:0000256" key="3">
    <source>
        <dbReference type="ARBA" id="ARBA00023219"/>
    </source>
</evidence>
<dbReference type="RefSeq" id="WP_097155670.1">
    <property type="nucleotide sequence ID" value="NZ_OBEL01000007.1"/>
</dbReference>
<accession>A0A285PMD2</accession>
<organism evidence="4 5">
    <name type="scientific">Cohaesibacter gelatinilyticus</name>
    <dbReference type="NCBI Taxonomy" id="372072"/>
    <lineage>
        <taxon>Bacteria</taxon>
        <taxon>Pseudomonadati</taxon>
        <taxon>Pseudomonadota</taxon>
        <taxon>Alphaproteobacteria</taxon>
        <taxon>Hyphomicrobiales</taxon>
        <taxon>Cohaesibacteraceae</taxon>
    </lineage>
</organism>
<evidence type="ECO:0000313" key="4">
    <source>
        <dbReference type="EMBL" id="SNZ21296.1"/>
    </source>
</evidence>
<dbReference type="Pfam" id="PF12236">
    <property type="entry name" value="Head-tail_con"/>
    <property type="match status" value="1"/>
</dbReference>
<evidence type="ECO:0000256" key="2">
    <source>
        <dbReference type="ARBA" id="ARBA00022612"/>
    </source>
</evidence>
<dbReference type="AlphaFoldDB" id="A0A285PMD2"/>
<keyword evidence="2" id="KW-1188">Viral release from host cell</keyword>
<dbReference type="OrthoDB" id="1666403at2"/>
<keyword evidence="3" id="KW-0231">Viral genome packaging</keyword>
<gene>
    <name evidence="4" type="ORF">SAMN06265368_4413</name>
</gene>
<dbReference type="EMBL" id="OBEL01000007">
    <property type="protein sequence ID" value="SNZ21296.1"/>
    <property type="molecule type" value="Genomic_DNA"/>
</dbReference>
<proteinExistence type="predicted"/>
<protein>
    <submittedName>
        <fullName evidence="4">Bacteriophage head to tail connecting protein</fullName>
    </submittedName>
</protein>
<sequence length="568" mass="63822">MAPSIRQRHQSRLEGMREERSYYEANWRDYDKYIAPGRLRLNGQRRKGERNMQDILDETALLAKRTFQSGMHSGLTSPARPWMKLRTMDPDMKEFGPVKDYLYHCEQIIQHVMRGSNVYNALHSAYGDLGLFGQSCMLIVGDGPGLRAIPMMTGQYWIAQNDKGRVDTLYRQIKMTVEQVVGKFVAKANGDMDWSRVSNTIKTLWDQGKYDSWIDICHAVEPRKNRDQSKKTKAHKPFASNYWEDGQSGDGMLSENGFDFNRILAPRYEADGEDVYGSGHPGEVSLPAVKQLQSEQRMKGQGIDKIVRPPMQGPSSLRAQGVSTLPGKINYIDDPSGRAGLRPVMEVNLRLGELAADIQDIQNRIDKIWYADLFFAITQMQGVQPRNVLELTQRKEEQLLQLGPVVERQIHEQTNPLVEIVFQTCEEAGLLPEPPTELVEREEELEIENISLLAQAQRAVATGSIERLVGFAGQILSVKPDVADKLDLDQAIDEYAEAIGSPSTLIKSDDDVKAMRDEREQQMQAQQQASMASQMMPAVKDGAQAAHLMSQTKAADDGDNLLAQLGLS</sequence>
<reference evidence="4 5" key="1">
    <citation type="submission" date="2017-09" db="EMBL/GenBank/DDBJ databases">
        <authorList>
            <person name="Ehlers B."/>
            <person name="Leendertz F.H."/>
        </authorList>
    </citation>
    <scope>NUCLEOTIDE SEQUENCE [LARGE SCALE GENOMIC DNA]</scope>
    <source>
        <strain evidence="4 5">DSM 18289</strain>
    </source>
</reference>
<keyword evidence="5" id="KW-1185">Reference proteome</keyword>
<dbReference type="Proteomes" id="UP000219439">
    <property type="component" value="Unassembled WGS sequence"/>
</dbReference>
<dbReference type="InterPro" id="IPR020991">
    <property type="entry name" value="Connector_podovirus"/>
</dbReference>
<evidence type="ECO:0000313" key="5">
    <source>
        <dbReference type="Proteomes" id="UP000219439"/>
    </source>
</evidence>
<name>A0A285PMD2_9HYPH</name>
<evidence type="ECO:0000256" key="1">
    <source>
        <dbReference type="ARBA" id="ARBA00004328"/>
    </source>
</evidence>
<comment type="subcellular location">
    <subcellularLocation>
        <location evidence="1">Virion</location>
    </subcellularLocation>
</comment>